<proteinExistence type="predicted"/>
<reference evidence="1" key="1">
    <citation type="submission" date="2019-08" db="EMBL/GenBank/DDBJ databases">
        <authorList>
            <person name="Kucharzyk K."/>
            <person name="Murdoch R.W."/>
            <person name="Higgins S."/>
            <person name="Loffler F."/>
        </authorList>
    </citation>
    <scope>NUCLEOTIDE SEQUENCE</scope>
</reference>
<sequence>MSDLYLKDSLSKLIKEKGLEGCFEYWSHSLNEEAADFTMTLDKNRNEFRIEMHRCPSKGKLLELKHMTPYHSYCDHCEALYRPVAEKAGFKYKSEVDCDNASCTHIIYK</sequence>
<dbReference type="EMBL" id="VSSQ01078265">
    <property type="protein sequence ID" value="MPN28110.1"/>
    <property type="molecule type" value="Genomic_DNA"/>
</dbReference>
<name>A0A645GPH2_9ZZZZ</name>
<dbReference type="AlphaFoldDB" id="A0A645GPH2"/>
<protein>
    <submittedName>
        <fullName evidence="1">Uncharacterized protein</fullName>
    </submittedName>
</protein>
<organism evidence="1">
    <name type="scientific">bioreactor metagenome</name>
    <dbReference type="NCBI Taxonomy" id="1076179"/>
    <lineage>
        <taxon>unclassified sequences</taxon>
        <taxon>metagenomes</taxon>
        <taxon>ecological metagenomes</taxon>
    </lineage>
</organism>
<accession>A0A645GPH2</accession>
<evidence type="ECO:0000313" key="1">
    <source>
        <dbReference type="EMBL" id="MPN28110.1"/>
    </source>
</evidence>
<gene>
    <name evidence="1" type="ORF">SDC9_175549</name>
</gene>
<comment type="caution">
    <text evidence="1">The sequence shown here is derived from an EMBL/GenBank/DDBJ whole genome shotgun (WGS) entry which is preliminary data.</text>
</comment>